<organism evidence="2 3">
    <name type="scientific">Rhodococcoides kyotonense</name>
    <dbReference type="NCBI Taxonomy" id="398843"/>
    <lineage>
        <taxon>Bacteria</taxon>
        <taxon>Bacillati</taxon>
        <taxon>Actinomycetota</taxon>
        <taxon>Actinomycetes</taxon>
        <taxon>Mycobacteriales</taxon>
        <taxon>Nocardiaceae</taxon>
        <taxon>Rhodococcoides</taxon>
    </lineage>
</organism>
<evidence type="ECO:0000259" key="1">
    <source>
        <dbReference type="Pfam" id="PF22289"/>
    </source>
</evidence>
<proteinExistence type="predicted"/>
<reference evidence="3" key="1">
    <citation type="submission" date="2017-06" db="EMBL/GenBank/DDBJ databases">
        <authorList>
            <person name="Varghese N."/>
            <person name="Submissions S."/>
        </authorList>
    </citation>
    <scope>NUCLEOTIDE SEQUENCE [LARGE SCALE GENOMIC DNA]</scope>
    <source>
        <strain evidence="3">JCM 23211</strain>
    </source>
</reference>
<name>A0A239NCQ2_9NOCA</name>
<dbReference type="NCBIfam" id="NF041259">
    <property type="entry name" value="mono_DmmA_fam"/>
    <property type="match status" value="1"/>
</dbReference>
<protein>
    <recommendedName>
        <fullName evidence="1">Dimethylamine monooxygenase subunit DmmA-like C-terminal domain-containing protein</fullName>
    </recommendedName>
</protein>
<evidence type="ECO:0000313" key="3">
    <source>
        <dbReference type="Proteomes" id="UP000198327"/>
    </source>
</evidence>
<accession>A0A239NCQ2</accession>
<sequence length="164" mass="17469">MAGADPVLTDASVRCVLIVTDSTDRDEVVRDLVTRSVPVTRVVVVHQNGAAADELGAALADARVGWRFVVVGAEASVGRIRSRIVDAGAIDAEIVVLSTEEPDVRSMRRRDVFCGHCHVVTGATTAVDGTVDCSGCGSNLTVYYHYSRRHAAFLGFRADAEDLP</sequence>
<dbReference type="AlphaFoldDB" id="A0A239NCQ2"/>
<feature type="domain" description="Dimethylamine monooxygenase subunit DmmA-like C-terminal" evidence="1">
    <location>
        <begin position="112"/>
        <end position="155"/>
    </location>
</feature>
<dbReference type="Proteomes" id="UP000198327">
    <property type="component" value="Unassembled WGS sequence"/>
</dbReference>
<gene>
    <name evidence="2" type="ORF">SAMN05421642_1365</name>
</gene>
<dbReference type="EMBL" id="FZOW01000036">
    <property type="protein sequence ID" value="SNT52686.1"/>
    <property type="molecule type" value="Genomic_DNA"/>
</dbReference>
<keyword evidence="3" id="KW-1185">Reference proteome</keyword>
<dbReference type="InterPro" id="IPR048037">
    <property type="entry name" value="DmmA-like_C"/>
</dbReference>
<evidence type="ECO:0000313" key="2">
    <source>
        <dbReference type="EMBL" id="SNT52686.1"/>
    </source>
</evidence>
<dbReference type="Pfam" id="PF22289">
    <property type="entry name" value="DmmA-like_C"/>
    <property type="match status" value="1"/>
</dbReference>